<name>A0A2S5THM8_9GAMM</name>
<dbReference type="InterPro" id="IPR035917">
    <property type="entry name" value="YjbQ-like_sf"/>
</dbReference>
<dbReference type="PANTHER" id="PTHR30615">
    <property type="entry name" value="UNCHARACTERIZED PROTEIN YJBQ-RELATED"/>
    <property type="match status" value="1"/>
</dbReference>
<dbReference type="Gene3D" id="2.60.120.460">
    <property type="entry name" value="YjbQ-like"/>
    <property type="match status" value="1"/>
</dbReference>
<accession>A0A2S5THM8</accession>
<dbReference type="PANTHER" id="PTHR30615:SF8">
    <property type="entry name" value="UPF0047 PROTEIN C4A8.02C"/>
    <property type="match status" value="1"/>
</dbReference>
<proteinExistence type="inferred from homology"/>
<dbReference type="RefSeq" id="WP_104229629.1">
    <property type="nucleotide sequence ID" value="NZ_PSNW01000003.1"/>
</dbReference>
<gene>
    <name evidence="2" type="ORF">C3942_06810</name>
</gene>
<sequence length="140" mass="15406">MTRIHQQSLSFGTRGRGFTEISGEVAGVARSAGIAMGLCHVFLRHTSASVCITENAAPAVRVDLERWMGDAVPDGDPRFEHDEEGPDDMPAHVRNLLGGHELTIPVRDGRLALGTWQGIYLWEHRRQGQRRELVVTVLGA</sequence>
<keyword evidence="3" id="KW-1185">Reference proteome</keyword>
<dbReference type="OrthoDB" id="9801725at2"/>
<dbReference type="InterPro" id="IPR001602">
    <property type="entry name" value="UPF0047_YjbQ-like"/>
</dbReference>
<evidence type="ECO:0000256" key="1">
    <source>
        <dbReference type="ARBA" id="ARBA00005534"/>
    </source>
</evidence>
<comment type="caution">
    <text evidence="2">The sequence shown here is derived from an EMBL/GenBank/DDBJ whole genome shotgun (WGS) entry which is preliminary data.</text>
</comment>
<comment type="similarity">
    <text evidence="1">Belongs to the UPF0047 family.</text>
</comment>
<organism evidence="2 3">
    <name type="scientific">Solimonas fluminis</name>
    <dbReference type="NCBI Taxonomy" id="2086571"/>
    <lineage>
        <taxon>Bacteria</taxon>
        <taxon>Pseudomonadati</taxon>
        <taxon>Pseudomonadota</taxon>
        <taxon>Gammaproteobacteria</taxon>
        <taxon>Nevskiales</taxon>
        <taxon>Nevskiaceae</taxon>
        <taxon>Solimonas</taxon>
    </lineage>
</organism>
<dbReference type="PIRSF" id="PIRSF004681">
    <property type="entry name" value="UCP004681"/>
    <property type="match status" value="1"/>
</dbReference>
<dbReference type="Proteomes" id="UP000238220">
    <property type="component" value="Unassembled WGS sequence"/>
</dbReference>
<dbReference type="EMBL" id="PSNW01000003">
    <property type="protein sequence ID" value="PPE74471.1"/>
    <property type="molecule type" value="Genomic_DNA"/>
</dbReference>
<dbReference type="Pfam" id="PF01894">
    <property type="entry name" value="YjbQ"/>
    <property type="match status" value="1"/>
</dbReference>
<dbReference type="NCBIfam" id="TIGR00149">
    <property type="entry name" value="TIGR00149_YjbQ"/>
    <property type="match status" value="1"/>
</dbReference>
<evidence type="ECO:0000313" key="3">
    <source>
        <dbReference type="Proteomes" id="UP000238220"/>
    </source>
</evidence>
<protein>
    <submittedName>
        <fullName evidence="2">Secondary thiamine-phosphate synthase</fullName>
    </submittedName>
</protein>
<reference evidence="2 3" key="1">
    <citation type="submission" date="2018-02" db="EMBL/GenBank/DDBJ databases">
        <title>Genome sequencing of Solimonas sp. HR-BB.</title>
        <authorList>
            <person name="Lee Y."/>
            <person name="Jeon C.O."/>
        </authorList>
    </citation>
    <scope>NUCLEOTIDE SEQUENCE [LARGE SCALE GENOMIC DNA]</scope>
    <source>
        <strain evidence="2 3">HR-BB</strain>
    </source>
</reference>
<dbReference type="SUPFAM" id="SSF111038">
    <property type="entry name" value="YjbQ-like"/>
    <property type="match status" value="1"/>
</dbReference>
<evidence type="ECO:0000313" key="2">
    <source>
        <dbReference type="EMBL" id="PPE74471.1"/>
    </source>
</evidence>
<dbReference type="AlphaFoldDB" id="A0A2S5THM8"/>